<proteinExistence type="predicted"/>
<evidence type="ECO:0000313" key="1">
    <source>
        <dbReference type="EMBL" id="CEK64780.1"/>
    </source>
</evidence>
<organism evidence="1">
    <name type="scientific">Arion vulgaris</name>
    <dbReference type="NCBI Taxonomy" id="1028688"/>
    <lineage>
        <taxon>Eukaryota</taxon>
        <taxon>Metazoa</taxon>
        <taxon>Spiralia</taxon>
        <taxon>Lophotrochozoa</taxon>
        <taxon>Mollusca</taxon>
        <taxon>Gastropoda</taxon>
        <taxon>Heterobranchia</taxon>
        <taxon>Euthyneura</taxon>
        <taxon>Panpulmonata</taxon>
        <taxon>Eupulmonata</taxon>
        <taxon>Stylommatophora</taxon>
        <taxon>Helicina</taxon>
        <taxon>Arionoidea</taxon>
        <taxon>Arionidae</taxon>
        <taxon>Arion</taxon>
    </lineage>
</organism>
<dbReference type="AlphaFoldDB" id="A0A0B6ZAL2"/>
<reference evidence="1" key="1">
    <citation type="submission" date="2014-12" db="EMBL/GenBank/DDBJ databases">
        <title>Insight into the proteome of Arion vulgaris.</title>
        <authorList>
            <person name="Aradska J."/>
            <person name="Bulat T."/>
            <person name="Smidak R."/>
            <person name="Sarate P."/>
            <person name="Gangsoo J."/>
            <person name="Sialana F."/>
            <person name="Bilban M."/>
            <person name="Lubec G."/>
        </authorList>
    </citation>
    <scope>NUCLEOTIDE SEQUENCE</scope>
    <source>
        <tissue evidence="1">Skin</tissue>
    </source>
</reference>
<protein>
    <submittedName>
        <fullName evidence="1">Uncharacterized protein</fullName>
    </submittedName>
</protein>
<feature type="non-terminal residue" evidence="1">
    <location>
        <position position="1"/>
    </location>
</feature>
<dbReference type="PANTHER" id="PTHR21583:SF8">
    <property type="entry name" value="PROTEIN ELYS"/>
    <property type="match status" value="1"/>
</dbReference>
<dbReference type="InterPro" id="IPR052620">
    <property type="entry name" value="ELYS/MEL-28_NucAsmblyFactor"/>
</dbReference>
<name>A0A0B6ZAL2_9EUPU</name>
<accession>A0A0B6ZAL2</accession>
<feature type="non-terminal residue" evidence="1">
    <location>
        <position position="232"/>
    </location>
</feature>
<dbReference type="EMBL" id="HACG01017915">
    <property type="protein sequence ID" value="CEK64780.1"/>
    <property type="molecule type" value="Transcribed_RNA"/>
</dbReference>
<dbReference type="PANTHER" id="PTHR21583">
    <property type="entry name" value="ELYS PROTEIN"/>
    <property type="match status" value="1"/>
</dbReference>
<sequence>NRHVSQALEYMRGCQNEVNSVQLMDHLVNECRNYKLLGQLLQLSLTDSEEVYLEQYLRRRAEPYALEPLLLYYLHHSRFLQAFQLNEDIKKMDRLETSLVAQERAATRNHLMEAYLKALPDVTRKLLMEKQRGSISSAKRVEVQRPKPLSTRVHKSDHIAMSRSHFVMAVLEKVTEAQNMVAAEMADVNDIAQDVTESMSNVPFLSTPRTPRHKMYSKASEMIYPDQKMSPC</sequence>
<gene>
    <name evidence="1" type="primary">ORF52881</name>
</gene>